<evidence type="ECO:0008006" key="6">
    <source>
        <dbReference type="Google" id="ProtNLM"/>
    </source>
</evidence>
<dbReference type="InterPro" id="IPR011990">
    <property type="entry name" value="TPR-like_helical_dom_sf"/>
</dbReference>
<dbReference type="Gene3D" id="1.25.40.10">
    <property type="entry name" value="Tetratricopeptide repeat domain"/>
    <property type="match status" value="1"/>
</dbReference>
<comment type="caution">
    <text evidence="4">The sequence shown here is derived from an EMBL/GenBank/DDBJ whole genome shotgun (WGS) entry which is preliminary data.</text>
</comment>
<dbReference type="Proteomes" id="UP001141806">
    <property type="component" value="Unassembled WGS sequence"/>
</dbReference>
<sequence length="172" mass="19234">MIAQKIFYQTGYEADRTSWENLTEGILCEAGVELSIIFAESLVSAAVCKDDSILSPLLKSLCSHGMAIDAHKLFDKFRKQYGITATLEVYNSLMDGLLEAQLTEIAWALFEDMKAATCAPNIFTYNLLLDSLGKLERVDELFKVRGEMLTSMLQGILFSYFTICIFVSVESL</sequence>
<dbReference type="EMBL" id="JAMYWD010000005">
    <property type="protein sequence ID" value="KAJ4970063.1"/>
    <property type="molecule type" value="Genomic_DNA"/>
</dbReference>
<dbReference type="AlphaFoldDB" id="A0A9Q0QSB4"/>
<evidence type="ECO:0000256" key="1">
    <source>
        <dbReference type="ARBA" id="ARBA00007626"/>
    </source>
</evidence>
<organism evidence="4 5">
    <name type="scientific">Protea cynaroides</name>
    <dbReference type="NCBI Taxonomy" id="273540"/>
    <lineage>
        <taxon>Eukaryota</taxon>
        <taxon>Viridiplantae</taxon>
        <taxon>Streptophyta</taxon>
        <taxon>Embryophyta</taxon>
        <taxon>Tracheophyta</taxon>
        <taxon>Spermatophyta</taxon>
        <taxon>Magnoliopsida</taxon>
        <taxon>Proteales</taxon>
        <taxon>Proteaceae</taxon>
        <taxon>Protea</taxon>
    </lineage>
</organism>
<accession>A0A9Q0QSB4</accession>
<gene>
    <name evidence="4" type="ORF">NE237_003162</name>
</gene>
<evidence type="ECO:0000313" key="5">
    <source>
        <dbReference type="Proteomes" id="UP001141806"/>
    </source>
</evidence>
<name>A0A9Q0QSB4_9MAGN</name>
<dbReference type="Pfam" id="PF13041">
    <property type="entry name" value="PPR_2"/>
    <property type="match status" value="1"/>
</dbReference>
<keyword evidence="2" id="KW-0677">Repeat</keyword>
<feature type="repeat" description="PPR" evidence="3">
    <location>
        <begin position="86"/>
        <end position="120"/>
    </location>
</feature>
<dbReference type="OrthoDB" id="424777at2759"/>
<reference evidence="4" key="1">
    <citation type="journal article" date="2023" name="Plant J.">
        <title>The genome of the king protea, Protea cynaroides.</title>
        <authorList>
            <person name="Chang J."/>
            <person name="Duong T.A."/>
            <person name="Schoeman C."/>
            <person name="Ma X."/>
            <person name="Roodt D."/>
            <person name="Barker N."/>
            <person name="Li Z."/>
            <person name="Van de Peer Y."/>
            <person name="Mizrachi E."/>
        </authorList>
    </citation>
    <scope>NUCLEOTIDE SEQUENCE</scope>
    <source>
        <tissue evidence="4">Young leaves</tissue>
    </source>
</reference>
<feature type="repeat" description="PPR" evidence="3">
    <location>
        <begin position="121"/>
        <end position="151"/>
    </location>
</feature>
<evidence type="ECO:0000256" key="2">
    <source>
        <dbReference type="ARBA" id="ARBA00022737"/>
    </source>
</evidence>
<dbReference type="PANTHER" id="PTHR47938:SF35">
    <property type="entry name" value="PENTATRICOPEPTIDE REPEAT-CONTAINING PROTEIN 4, MITOCHONDRIAL-RELATED"/>
    <property type="match status" value="1"/>
</dbReference>
<protein>
    <recommendedName>
        <fullName evidence="6">Pentatricopeptide repeat-containing protein</fullName>
    </recommendedName>
</protein>
<dbReference type="NCBIfam" id="TIGR00756">
    <property type="entry name" value="PPR"/>
    <property type="match status" value="2"/>
</dbReference>
<dbReference type="GO" id="GO:0003729">
    <property type="term" value="F:mRNA binding"/>
    <property type="evidence" value="ECO:0007669"/>
    <property type="project" value="TreeGrafter"/>
</dbReference>
<dbReference type="PANTHER" id="PTHR47938">
    <property type="entry name" value="RESPIRATORY COMPLEX I CHAPERONE (CIA84), PUTATIVE (AFU_ORTHOLOGUE AFUA_2G06020)-RELATED"/>
    <property type="match status" value="1"/>
</dbReference>
<keyword evidence="5" id="KW-1185">Reference proteome</keyword>
<proteinExistence type="inferred from homology"/>
<dbReference type="PROSITE" id="PS51375">
    <property type="entry name" value="PPR"/>
    <property type="match status" value="2"/>
</dbReference>
<evidence type="ECO:0000256" key="3">
    <source>
        <dbReference type="PROSITE-ProRule" id="PRU00708"/>
    </source>
</evidence>
<dbReference type="InterPro" id="IPR002885">
    <property type="entry name" value="PPR_rpt"/>
</dbReference>
<comment type="similarity">
    <text evidence="1">Belongs to the PPR family. P subfamily.</text>
</comment>
<dbReference type="Pfam" id="PF01535">
    <property type="entry name" value="PPR"/>
    <property type="match status" value="1"/>
</dbReference>
<evidence type="ECO:0000313" key="4">
    <source>
        <dbReference type="EMBL" id="KAJ4970063.1"/>
    </source>
</evidence>